<feature type="compositionally biased region" description="Acidic residues" evidence="1">
    <location>
        <begin position="201"/>
        <end position="210"/>
    </location>
</feature>
<keyword evidence="3" id="KW-1185">Reference proteome</keyword>
<sequence length="210" mass="23411">MVSSCKMTPWLMAVFCLVTAGCLNVTDQQTSESTQTEQVAILKQIRKVNDDGSYTFGYEAGDGSFKEQVSVVQSIPRSNRSSSTRKPTVVYATSTESSSSSSTAKPSSVVQTIPRGRKTTTTSSTTTTTEAPRPYVHYKTLKSRPRYFINGQQRPSSVSVEEDSTEDSQINRPSTEEKASSYRRILFAKRPVDHNLRPITEEFEEKEEEP</sequence>
<organism evidence="3 4">
    <name type="scientific">Fopius arisanus</name>
    <dbReference type="NCBI Taxonomy" id="64838"/>
    <lineage>
        <taxon>Eukaryota</taxon>
        <taxon>Metazoa</taxon>
        <taxon>Ecdysozoa</taxon>
        <taxon>Arthropoda</taxon>
        <taxon>Hexapoda</taxon>
        <taxon>Insecta</taxon>
        <taxon>Pterygota</taxon>
        <taxon>Neoptera</taxon>
        <taxon>Endopterygota</taxon>
        <taxon>Hymenoptera</taxon>
        <taxon>Apocrita</taxon>
        <taxon>Ichneumonoidea</taxon>
        <taxon>Braconidae</taxon>
        <taxon>Opiinae</taxon>
        <taxon>Fopius</taxon>
    </lineage>
</organism>
<evidence type="ECO:0000256" key="1">
    <source>
        <dbReference type="SAM" id="MobiDB-lite"/>
    </source>
</evidence>
<feature type="compositionally biased region" description="Basic and acidic residues" evidence="1">
    <location>
        <begin position="191"/>
        <end position="200"/>
    </location>
</feature>
<accession>A0A9R1TQI9</accession>
<dbReference type="AlphaFoldDB" id="A0A9R1TQI9"/>
<dbReference type="GeneID" id="105272906"/>
<dbReference type="OrthoDB" id="7222477at2759"/>
<feature type="signal peptide" evidence="2">
    <location>
        <begin position="1"/>
        <end position="20"/>
    </location>
</feature>
<evidence type="ECO:0000256" key="2">
    <source>
        <dbReference type="SAM" id="SignalP"/>
    </source>
</evidence>
<feature type="compositionally biased region" description="Low complexity" evidence="1">
    <location>
        <begin position="88"/>
        <end position="110"/>
    </location>
</feature>
<keyword evidence="2" id="KW-0732">Signal</keyword>
<feature type="chain" id="PRO_5040263060" evidence="2">
    <location>
        <begin position="21"/>
        <end position="210"/>
    </location>
</feature>
<feature type="non-terminal residue" evidence="4">
    <location>
        <position position="210"/>
    </location>
</feature>
<evidence type="ECO:0000313" key="3">
    <source>
        <dbReference type="Proteomes" id="UP000694866"/>
    </source>
</evidence>
<evidence type="ECO:0000313" key="4">
    <source>
        <dbReference type="RefSeq" id="XP_011313440.1"/>
    </source>
</evidence>
<dbReference type="RefSeq" id="XP_011313440.1">
    <property type="nucleotide sequence ID" value="XM_011315138.1"/>
</dbReference>
<dbReference type="Proteomes" id="UP000694866">
    <property type="component" value="Unplaced"/>
</dbReference>
<reference evidence="4" key="1">
    <citation type="submission" date="2025-08" db="UniProtKB">
        <authorList>
            <consortium name="RefSeq"/>
        </authorList>
    </citation>
    <scope>IDENTIFICATION</scope>
</reference>
<dbReference type="KEGG" id="fas:105272906"/>
<feature type="region of interest" description="Disordered" evidence="1">
    <location>
        <begin position="191"/>
        <end position="210"/>
    </location>
</feature>
<gene>
    <name evidence="4" type="primary">LOC105272906</name>
</gene>
<proteinExistence type="predicted"/>
<dbReference type="PROSITE" id="PS51257">
    <property type="entry name" value="PROKAR_LIPOPROTEIN"/>
    <property type="match status" value="1"/>
</dbReference>
<feature type="region of interest" description="Disordered" evidence="1">
    <location>
        <begin position="75"/>
        <end position="182"/>
    </location>
</feature>
<feature type="compositionally biased region" description="Polar residues" evidence="1">
    <location>
        <begin position="75"/>
        <end position="86"/>
    </location>
</feature>
<protein>
    <submittedName>
        <fullName evidence="4">Uncharacterized protein</fullName>
    </submittedName>
</protein>
<feature type="compositionally biased region" description="Low complexity" evidence="1">
    <location>
        <begin position="119"/>
        <end position="129"/>
    </location>
</feature>
<name>A0A9R1TQI9_9HYME</name>